<dbReference type="EMBL" id="CP063409">
    <property type="protein sequence ID" value="QSZ35060.1"/>
    <property type="molecule type" value="Genomic_DNA"/>
</dbReference>
<feature type="region of interest" description="Disordered" evidence="1">
    <location>
        <begin position="236"/>
        <end position="289"/>
    </location>
</feature>
<evidence type="ECO:0000313" key="3">
    <source>
        <dbReference type="EMBL" id="QSZ35060.1"/>
    </source>
</evidence>
<feature type="compositionally biased region" description="Polar residues" evidence="1">
    <location>
        <begin position="434"/>
        <end position="446"/>
    </location>
</feature>
<evidence type="ECO:0000256" key="1">
    <source>
        <dbReference type="SAM" id="MobiDB-lite"/>
    </source>
</evidence>
<protein>
    <submittedName>
        <fullName evidence="3">Uncharacterized protein</fullName>
    </submittedName>
</protein>
<feature type="region of interest" description="Disordered" evidence="1">
    <location>
        <begin position="349"/>
        <end position="375"/>
    </location>
</feature>
<gene>
    <name evidence="3" type="ORF">DSL72_007924</name>
</gene>
<keyword evidence="2" id="KW-1133">Transmembrane helix</keyword>
<reference evidence="3" key="1">
    <citation type="submission" date="2020-10" db="EMBL/GenBank/DDBJ databases">
        <title>Genome Sequence of Monilinia vaccinii-corymbosi Sheds Light on Mummy Berry Disease Infection of Blueberry and Mating Type.</title>
        <authorList>
            <person name="Yow A.G."/>
            <person name="Zhang Y."/>
            <person name="Bansal K."/>
            <person name="Eacker S.M."/>
            <person name="Sullivan S."/>
            <person name="Liachko I."/>
            <person name="Cubeta M.A."/>
            <person name="Rollins J.A."/>
            <person name="Ashrafi H."/>
        </authorList>
    </citation>
    <scope>NUCLEOTIDE SEQUENCE</scope>
    <source>
        <strain evidence="3">RL-1</strain>
    </source>
</reference>
<keyword evidence="2" id="KW-0812">Transmembrane</keyword>
<feature type="compositionally biased region" description="Gly residues" evidence="1">
    <location>
        <begin position="254"/>
        <end position="268"/>
    </location>
</feature>
<feature type="transmembrane region" description="Helical" evidence="2">
    <location>
        <begin position="300"/>
        <end position="322"/>
    </location>
</feature>
<dbReference type="AlphaFoldDB" id="A0A8A3PJ03"/>
<feature type="region of interest" description="Disordered" evidence="1">
    <location>
        <begin position="81"/>
        <end position="138"/>
    </location>
</feature>
<keyword evidence="4" id="KW-1185">Reference proteome</keyword>
<name>A0A8A3PJ03_9HELO</name>
<evidence type="ECO:0000313" key="4">
    <source>
        <dbReference type="Proteomes" id="UP000672032"/>
    </source>
</evidence>
<proteinExistence type="predicted"/>
<evidence type="ECO:0000256" key="2">
    <source>
        <dbReference type="SAM" id="Phobius"/>
    </source>
</evidence>
<dbReference type="Proteomes" id="UP000672032">
    <property type="component" value="Chromosome 5"/>
</dbReference>
<sequence length="539" mass="54474">MNDAEPSLILARHEHAYRQSHHNHLQLHQKLHRRQAVIDTEIAEASANTEVLRTIPEVKRVDVNSDGSIFAVQALPARDNSLLNPQSTTTPTDLPMTASSTGITSATSSDAGVQATSTGQVTSSPSSKPYATSTSAPSAGFSTLTPNANSSTLISSTNPASTPVSASISGSISGSISSSTILFSNATTSTSSSRANSTTRSFTGSTYASTITSSFSSSSSFLSSVASSTSFVSSSTPPSLSSSSSSSPSQTGSTNGGAYVGGGVGTGSVPGSSATSTPIAGGSGSSNGTVVSSTPSTYKIVGGVVGGVAGLAALIFLLMFVLRWKKKNGGMVSLASVAPSTIAGGGGVGGNDGSGAAAQPQGFSNQAPRSMTERRSLAKAVPAALANLSKYKRTSQNTVTNTVSSGGSERGFYRVSGKKLPSVLQHGGDGFGGPNQNTMSGSTFYSSEAPAFPNSNTLSGASFYRDSQGFYGGQPSPPLDPPNTDSGVPVMRPSPARTPVTEHGPFAEPPGPILPRPDILGRSHPSQDGSHASRFTEEV</sequence>
<feature type="compositionally biased region" description="Low complexity" evidence="1">
    <location>
        <begin position="236"/>
        <end position="253"/>
    </location>
</feature>
<accession>A0A8A3PJ03</accession>
<organism evidence="3 4">
    <name type="scientific">Monilinia vaccinii-corymbosi</name>
    <dbReference type="NCBI Taxonomy" id="61207"/>
    <lineage>
        <taxon>Eukaryota</taxon>
        <taxon>Fungi</taxon>
        <taxon>Dikarya</taxon>
        <taxon>Ascomycota</taxon>
        <taxon>Pezizomycotina</taxon>
        <taxon>Leotiomycetes</taxon>
        <taxon>Helotiales</taxon>
        <taxon>Sclerotiniaceae</taxon>
        <taxon>Monilinia</taxon>
    </lineage>
</organism>
<feature type="region of interest" description="Disordered" evidence="1">
    <location>
        <begin position="424"/>
        <end position="539"/>
    </location>
</feature>
<dbReference type="OrthoDB" id="5421784at2759"/>
<feature type="compositionally biased region" description="Low complexity" evidence="1">
    <location>
        <begin position="97"/>
        <end position="111"/>
    </location>
</feature>
<keyword evidence="2" id="KW-0472">Membrane</keyword>
<feature type="compositionally biased region" description="Polar residues" evidence="1">
    <location>
        <begin position="81"/>
        <end position="92"/>
    </location>
</feature>
<feature type="compositionally biased region" description="Polar residues" evidence="1">
    <location>
        <begin position="114"/>
        <end position="138"/>
    </location>
</feature>